<protein>
    <recommendedName>
        <fullName evidence="2">C3H1-type domain-containing protein</fullName>
    </recommendedName>
</protein>
<dbReference type="InParanoid" id="A0A409X1X5"/>
<dbReference type="InterPro" id="IPR000571">
    <property type="entry name" value="Znf_CCCH"/>
</dbReference>
<dbReference type="AlphaFoldDB" id="A0A409X1X5"/>
<feature type="domain" description="C3H1-type" evidence="2">
    <location>
        <begin position="27"/>
        <end position="55"/>
    </location>
</feature>
<keyword evidence="4" id="KW-1185">Reference proteome</keyword>
<gene>
    <name evidence="3" type="ORF">CVT26_014303</name>
</gene>
<dbReference type="STRING" id="231916.A0A409X1X5"/>
<dbReference type="Proteomes" id="UP000284706">
    <property type="component" value="Unassembled WGS sequence"/>
</dbReference>
<keyword evidence="1" id="KW-0863">Zinc-finger</keyword>
<accession>A0A409X1X5</accession>
<evidence type="ECO:0000256" key="1">
    <source>
        <dbReference type="PROSITE-ProRule" id="PRU00723"/>
    </source>
</evidence>
<evidence type="ECO:0000313" key="3">
    <source>
        <dbReference type="EMBL" id="PPQ84774.1"/>
    </source>
</evidence>
<comment type="caution">
    <text evidence="3">The sequence shown here is derived from an EMBL/GenBank/DDBJ whole genome shotgun (WGS) entry which is preliminary data.</text>
</comment>
<feature type="zinc finger region" description="C3H1-type" evidence="1">
    <location>
        <begin position="27"/>
        <end position="55"/>
    </location>
</feature>
<dbReference type="EMBL" id="NHYE01004410">
    <property type="protein sequence ID" value="PPQ84774.1"/>
    <property type="molecule type" value="Genomic_DNA"/>
</dbReference>
<feature type="non-terminal residue" evidence="3">
    <location>
        <position position="1"/>
    </location>
</feature>
<evidence type="ECO:0000313" key="4">
    <source>
        <dbReference type="Proteomes" id="UP000284706"/>
    </source>
</evidence>
<dbReference type="PROSITE" id="PS50103">
    <property type="entry name" value="ZF_C3H1"/>
    <property type="match status" value="1"/>
</dbReference>
<dbReference type="OrthoDB" id="198652at2759"/>
<evidence type="ECO:0000259" key="2">
    <source>
        <dbReference type="PROSITE" id="PS50103"/>
    </source>
</evidence>
<reference evidence="3 4" key="1">
    <citation type="journal article" date="2018" name="Evol. Lett.">
        <title>Horizontal gene cluster transfer increased hallucinogenic mushroom diversity.</title>
        <authorList>
            <person name="Reynolds H.T."/>
            <person name="Vijayakumar V."/>
            <person name="Gluck-Thaler E."/>
            <person name="Korotkin H.B."/>
            <person name="Matheny P.B."/>
            <person name="Slot J.C."/>
        </authorList>
    </citation>
    <scope>NUCLEOTIDE SEQUENCE [LARGE SCALE GENOMIC DNA]</scope>
    <source>
        <strain evidence="3 4">SRW20</strain>
    </source>
</reference>
<organism evidence="3 4">
    <name type="scientific">Gymnopilus dilepis</name>
    <dbReference type="NCBI Taxonomy" id="231916"/>
    <lineage>
        <taxon>Eukaryota</taxon>
        <taxon>Fungi</taxon>
        <taxon>Dikarya</taxon>
        <taxon>Basidiomycota</taxon>
        <taxon>Agaricomycotina</taxon>
        <taxon>Agaricomycetes</taxon>
        <taxon>Agaricomycetidae</taxon>
        <taxon>Agaricales</taxon>
        <taxon>Agaricineae</taxon>
        <taxon>Hymenogastraceae</taxon>
        <taxon>Gymnopilus</taxon>
    </lineage>
</organism>
<keyword evidence="1" id="KW-0479">Metal-binding</keyword>
<name>A0A409X1X5_9AGAR</name>
<sequence>TIRLSWTSIHFGGSGTSSRLAGAGGSDRRREACRRWNSGKCPNSSASCNYTHIYSKYQGAGHVADAYTGTAAGGKRLKSAEPLQHPTYSPRYARDFIWLDNEDDRTTVNAASEFSDPLPPVRYHELNDAVLTRTIDNNANPFQIKPPHLTPQPALRQLDLRWFGFWPCADTADSNLPTSLDVEESVKGPAHVAFAEDQRLIEIAFVTFSPTFSKLLHRMLSVPITVSSKARSKKLQLCVNHSVESFSRHSLIPRAAVSIPLYNLHNLGAALRKPELVFALACDYSSSCAKQVVNINGSYNVDRHNFGGRAGSGLWGRFFSLVLWIVICVFFIEDYLPLSTTVFRGTWRENLSATKSTIALYQPGFSLSSASPIYHMMTRSSYGESSSPWCRPQRDDLQYARMELITAIGDFAVPGRRLPLSSFREDYLGLNVYPLLRPGHCALCEKMQGKSRASALLRVNVSICRALKCVVDYMMTLQGVCLMDSVQWPLETACFTLYTDASSSGLDFRVL</sequence>
<proteinExistence type="predicted"/>
<dbReference type="GO" id="GO:0008270">
    <property type="term" value="F:zinc ion binding"/>
    <property type="evidence" value="ECO:0007669"/>
    <property type="project" value="UniProtKB-KW"/>
</dbReference>
<keyword evidence="1" id="KW-0862">Zinc</keyword>